<organism evidence="1 2">
    <name type="scientific">Triticum turgidum subsp. durum</name>
    <name type="common">Durum wheat</name>
    <name type="synonym">Triticum durum</name>
    <dbReference type="NCBI Taxonomy" id="4567"/>
    <lineage>
        <taxon>Eukaryota</taxon>
        <taxon>Viridiplantae</taxon>
        <taxon>Streptophyta</taxon>
        <taxon>Embryophyta</taxon>
        <taxon>Tracheophyta</taxon>
        <taxon>Spermatophyta</taxon>
        <taxon>Magnoliopsida</taxon>
        <taxon>Liliopsida</taxon>
        <taxon>Poales</taxon>
        <taxon>Poaceae</taxon>
        <taxon>BOP clade</taxon>
        <taxon>Pooideae</taxon>
        <taxon>Triticodae</taxon>
        <taxon>Triticeae</taxon>
        <taxon>Triticinae</taxon>
        <taxon>Triticum</taxon>
    </lineage>
</organism>
<name>A0A9R1B7P1_TRITD</name>
<sequence length="116" mass="13462">MVMQHFRNRLRDEDPEKYYTRSSFCINCKWIHDQHTRDSEIHEHDDDCDRGSGGREHKDVWLTSRLLSGCLATACIHPLFIDGLEIFYEGNQKVAAISEISSPSELQLIQLDNVEV</sequence>
<dbReference type="Proteomes" id="UP000324705">
    <property type="component" value="Chromosome 6B"/>
</dbReference>
<keyword evidence="2" id="KW-1185">Reference proteome</keyword>
<accession>A0A9R1B7P1</accession>
<dbReference type="EMBL" id="LT934122">
    <property type="protein sequence ID" value="VAI54531.1"/>
    <property type="molecule type" value="Genomic_DNA"/>
</dbReference>
<dbReference type="Gramene" id="TRITD6Bv1G033700.1">
    <property type="protein sequence ID" value="TRITD6Bv1G033700.1"/>
    <property type="gene ID" value="TRITD6Bv1G033700"/>
</dbReference>
<evidence type="ECO:0000313" key="1">
    <source>
        <dbReference type="EMBL" id="VAI54531.1"/>
    </source>
</evidence>
<proteinExistence type="predicted"/>
<evidence type="ECO:0000313" key="2">
    <source>
        <dbReference type="Proteomes" id="UP000324705"/>
    </source>
</evidence>
<dbReference type="AlphaFoldDB" id="A0A9R1B7P1"/>
<protein>
    <submittedName>
        <fullName evidence="1">Uncharacterized protein</fullName>
    </submittedName>
</protein>
<gene>
    <name evidence="1" type="ORF">TRITD_6Bv1G033700</name>
</gene>
<reference evidence="1 2" key="1">
    <citation type="submission" date="2017-09" db="EMBL/GenBank/DDBJ databases">
        <authorList>
            <consortium name="International Durum Wheat Genome Sequencing Consortium (IDWGSC)"/>
            <person name="Milanesi L."/>
        </authorList>
    </citation>
    <scope>NUCLEOTIDE SEQUENCE [LARGE SCALE GENOMIC DNA]</scope>
    <source>
        <strain evidence="2">cv. Svevo</strain>
    </source>
</reference>